<comment type="caution">
    <text evidence="1">The sequence shown here is derived from an EMBL/GenBank/DDBJ whole genome shotgun (WGS) entry which is preliminary data.</text>
</comment>
<gene>
    <name evidence="1" type="ORF">H2198_009940</name>
</gene>
<reference evidence="1" key="1">
    <citation type="submission" date="2022-10" db="EMBL/GenBank/DDBJ databases">
        <title>Culturing micro-colonial fungi from biological soil crusts in the Mojave desert and describing Neophaeococcomyces mojavensis, and introducing the new genera and species Taxawa tesnikishii.</title>
        <authorList>
            <person name="Kurbessoian T."/>
            <person name="Stajich J.E."/>
        </authorList>
    </citation>
    <scope>NUCLEOTIDE SEQUENCE</scope>
    <source>
        <strain evidence="1">JES_112</strain>
    </source>
</reference>
<keyword evidence="2" id="KW-1185">Reference proteome</keyword>
<dbReference type="EMBL" id="JAPDRQ010000311">
    <property type="protein sequence ID" value="KAJ9650763.1"/>
    <property type="molecule type" value="Genomic_DNA"/>
</dbReference>
<dbReference type="Proteomes" id="UP001172386">
    <property type="component" value="Unassembled WGS sequence"/>
</dbReference>
<evidence type="ECO:0000313" key="1">
    <source>
        <dbReference type="EMBL" id="KAJ9650763.1"/>
    </source>
</evidence>
<organism evidence="1 2">
    <name type="scientific">Neophaeococcomyces mojaviensis</name>
    <dbReference type="NCBI Taxonomy" id="3383035"/>
    <lineage>
        <taxon>Eukaryota</taxon>
        <taxon>Fungi</taxon>
        <taxon>Dikarya</taxon>
        <taxon>Ascomycota</taxon>
        <taxon>Pezizomycotina</taxon>
        <taxon>Eurotiomycetes</taxon>
        <taxon>Chaetothyriomycetidae</taxon>
        <taxon>Chaetothyriales</taxon>
        <taxon>Chaetothyriales incertae sedis</taxon>
        <taxon>Neophaeococcomyces</taxon>
    </lineage>
</organism>
<sequence>MAATTSSSPDALMAKMTRVEDLLKKHIELTSANQARPPYSRVYQSSVTQSSDITYSELENTYCQPASYGHLSKDSNGYVRYIPYDNSTGASLLNDLHQSASSNTASLYVENSGFPFTPDSSISRQQLLDLLPPTSYCSQLKDVFFSVFSPLFHVLHDPSFDQHYQHFYQDPQNVPLSYLALVFVVLGIAVTALDENHQLLQDLGRAASPSENIRLIAARYRSAAMRCLSADHFMWRHNLHTMQTLVLLIYALSHAYGPAWSLLGTAQNIAVAIGCHVDPSHLNVNQVEAEERRRCWAALMMLYTIQSTCLGNIVPIIHTAKVRLPLDLDDELVTDTLSLEQVEDASSPQRPSKMSYILFKFRLYQLAADICQTSLPSNRHNWLVVSRLDARIAVEEQSQKTRFSNLSGLPLYHQAHYYILNSFTNHLYLILHRPFLNSSKSGQQSTEQQHNLRKCLKAASLILDNYETLLATESLRPYRWYTYGLGSFHAFFAVSTLATIIGHRSMLVRIDMSAAITMFQSGIRWLRKVSSRSETAKKASDVLDRMLLSHSNAEGSTDHAEQLDGTTVQHYVENGNSSTSISSGSQGAAGYAPLHSNGMSVDSTSTELDLDGWVPNPELSNFLSTVPSQQWLAPSAFPWGRW</sequence>
<protein>
    <submittedName>
        <fullName evidence="1">Uncharacterized protein</fullName>
    </submittedName>
</protein>
<accession>A0ACC2ZT70</accession>
<name>A0ACC2ZT70_9EURO</name>
<proteinExistence type="predicted"/>
<evidence type="ECO:0000313" key="2">
    <source>
        <dbReference type="Proteomes" id="UP001172386"/>
    </source>
</evidence>